<organism evidence="2 5">
    <name type="scientific">Adineta ricciae</name>
    <name type="common">Rotifer</name>
    <dbReference type="NCBI Taxonomy" id="249248"/>
    <lineage>
        <taxon>Eukaryota</taxon>
        <taxon>Metazoa</taxon>
        <taxon>Spiralia</taxon>
        <taxon>Gnathifera</taxon>
        <taxon>Rotifera</taxon>
        <taxon>Eurotatoria</taxon>
        <taxon>Bdelloidea</taxon>
        <taxon>Adinetida</taxon>
        <taxon>Adinetidae</taxon>
        <taxon>Adineta</taxon>
    </lineage>
</organism>
<feature type="compositionally biased region" description="Basic and acidic residues" evidence="1">
    <location>
        <begin position="53"/>
        <end position="62"/>
    </location>
</feature>
<evidence type="ECO:0000313" key="3">
    <source>
        <dbReference type="EMBL" id="CAF1364437.1"/>
    </source>
</evidence>
<sequence>MASSNERIYVEMLPSTSRMHATGGSSSLDHYQPPTIPSDYRTNAGSSRISTKARTDESYDAPEYQKVDDSNLSKKVFVDRQIKKVKSLSGLIKGTALTRQLPVHSTIADQHSGNAFLPDAMHHQEHAALTRQDSEQTSETRRPRVSFSDFDKIQYFDDHTPHYRHRHRSAKRTTNNLNYPSSVLAPHSETPNSFYYGQPEISPGSDAEKQPIITSPRAYLPSRLTLLPDIVNHPSLPSEVSLPESKHVLQREKPLFHIPEPAIEIPMSCSTEVSRESARLGSVHPSVSQVFNEQNGKVEGNDRGLRTSFSNSSLSSLYMNRQRPSLRTISLRQQFASPTRLRPSPSQQILMNTRRSTSLNHTTARTQSSNNDGEEINDAVLLSAFGHRPMTGLSSAKELKRNYIVHFDSKRSNNGYTSPSSSTLLTNTSDTSPTTRVQSALKLVRSPYSSTRTNTTEHVSTDFHSISNTIYV</sequence>
<dbReference type="EMBL" id="CAJNOR010002984">
    <property type="protein sequence ID" value="CAF1364437.1"/>
    <property type="molecule type" value="Genomic_DNA"/>
</dbReference>
<evidence type="ECO:0000313" key="5">
    <source>
        <dbReference type="Proteomes" id="UP000663852"/>
    </source>
</evidence>
<evidence type="ECO:0000313" key="2">
    <source>
        <dbReference type="EMBL" id="CAF0874745.1"/>
    </source>
</evidence>
<feature type="region of interest" description="Disordered" evidence="1">
    <location>
        <begin position="409"/>
        <end position="433"/>
    </location>
</feature>
<dbReference type="Proteomes" id="UP000663852">
    <property type="component" value="Unassembled WGS sequence"/>
</dbReference>
<dbReference type="EMBL" id="CAJNOJ010000027">
    <property type="protein sequence ID" value="CAF0874745.1"/>
    <property type="molecule type" value="Genomic_DNA"/>
</dbReference>
<reference evidence="2" key="1">
    <citation type="submission" date="2021-02" db="EMBL/GenBank/DDBJ databases">
        <authorList>
            <person name="Nowell W R."/>
        </authorList>
    </citation>
    <scope>NUCLEOTIDE SEQUENCE</scope>
</reference>
<accession>A0A813XL29</accession>
<evidence type="ECO:0000313" key="4">
    <source>
        <dbReference type="Proteomes" id="UP000663828"/>
    </source>
</evidence>
<protein>
    <submittedName>
        <fullName evidence="2">Uncharacterized protein</fullName>
    </submittedName>
</protein>
<gene>
    <name evidence="2" type="ORF">EDS130_LOCUS8474</name>
    <name evidence="3" type="ORF">XAT740_LOCUS32195</name>
</gene>
<comment type="caution">
    <text evidence="2">The sequence shown here is derived from an EMBL/GenBank/DDBJ whole genome shotgun (WGS) entry which is preliminary data.</text>
</comment>
<dbReference type="AlphaFoldDB" id="A0A813XL29"/>
<feature type="compositionally biased region" description="Polar residues" evidence="1">
    <location>
        <begin position="344"/>
        <end position="371"/>
    </location>
</feature>
<name>A0A813XL29_ADIRI</name>
<dbReference type="OrthoDB" id="10026083at2759"/>
<feature type="compositionally biased region" description="Polar residues" evidence="1">
    <location>
        <begin position="14"/>
        <end position="29"/>
    </location>
</feature>
<feature type="region of interest" description="Disordered" evidence="1">
    <location>
        <begin position="335"/>
        <end position="374"/>
    </location>
</feature>
<feature type="region of interest" description="Disordered" evidence="1">
    <location>
        <begin position="1"/>
        <end position="62"/>
    </location>
</feature>
<feature type="compositionally biased region" description="Low complexity" evidence="1">
    <location>
        <begin position="417"/>
        <end position="433"/>
    </location>
</feature>
<feature type="region of interest" description="Disordered" evidence="1">
    <location>
        <begin position="188"/>
        <end position="210"/>
    </location>
</feature>
<proteinExistence type="predicted"/>
<feature type="compositionally biased region" description="Polar residues" evidence="1">
    <location>
        <begin position="40"/>
        <end position="52"/>
    </location>
</feature>
<evidence type="ECO:0000256" key="1">
    <source>
        <dbReference type="SAM" id="MobiDB-lite"/>
    </source>
</evidence>
<keyword evidence="4" id="KW-1185">Reference proteome</keyword>
<dbReference type="Proteomes" id="UP000663828">
    <property type="component" value="Unassembled WGS sequence"/>
</dbReference>